<name>A0AAD4IIT5_9PLEO</name>
<feature type="region of interest" description="Disordered" evidence="1">
    <location>
        <begin position="1060"/>
        <end position="1096"/>
    </location>
</feature>
<dbReference type="EMBL" id="JAANER010000001">
    <property type="protein sequence ID" value="KAG9195109.1"/>
    <property type="molecule type" value="Genomic_DNA"/>
</dbReference>
<protein>
    <submittedName>
        <fullName evidence="2">Uncharacterized protein</fullName>
    </submittedName>
</protein>
<feature type="compositionally biased region" description="Basic and acidic residues" evidence="1">
    <location>
        <begin position="566"/>
        <end position="588"/>
    </location>
</feature>
<proteinExistence type="predicted"/>
<evidence type="ECO:0000313" key="3">
    <source>
        <dbReference type="Proteomes" id="UP001199106"/>
    </source>
</evidence>
<feature type="compositionally biased region" description="Low complexity" evidence="1">
    <location>
        <begin position="687"/>
        <end position="701"/>
    </location>
</feature>
<feature type="compositionally biased region" description="Basic and acidic residues" evidence="1">
    <location>
        <begin position="1060"/>
        <end position="1072"/>
    </location>
</feature>
<feature type="region of interest" description="Disordered" evidence="1">
    <location>
        <begin position="553"/>
        <end position="588"/>
    </location>
</feature>
<feature type="compositionally biased region" description="Basic and acidic residues" evidence="1">
    <location>
        <begin position="734"/>
        <end position="772"/>
    </location>
</feature>
<feature type="compositionally biased region" description="Basic and acidic residues" evidence="1">
    <location>
        <begin position="1079"/>
        <end position="1096"/>
    </location>
</feature>
<evidence type="ECO:0000256" key="1">
    <source>
        <dbReference type="SAM" id="MobiDB-lite"/>
    </source>
</evidence>
<feature type="compositionally biased region" description="Low complexity" evidence="1">
    <location>
        <begin position="776"/>
        <end position="785"/>
    </location>
</feature>
<accession>A0AAD4IIT5</accession>
<dbReference type="Proteomes" id="UP001199106">
    <property type="component" value="Unassembled WGS sequence"/>
</dbReference>
<feature type="region of interest" description="Disordered" evidence="1">
    <location>
        <begin position="944"/>
        <end position="979"/>
    </location>
</feature>
<organism evidence="2 3">
    <name type="scientific">Alternaria panax</name>
    <dbReference type="NCBI Taxonomy" id="48097"/>
    <lineage>
        <taxon>Eukaryota</taxon>
        <taxon>Fungi</taxon>
        <taxon>Dikarya</taxon>
        <taxon>Ascomycota</taxon>
        <taxon>Pezizomycotina</taxon>
        <taxon>Dothideomycetes</taxon>
        <taxon>Pleosporomycetidae</taxon>
        <taxon>Pleosporales</taxon>
        <taxon>Pleosporineae</taxon>
        <taxon>Pleosporaceae</taxon>
        <taxon>Alternaria</taxon>
        <taxon>Alternaria sect. Panax</taxon>
    </lineage>
</organism>
<comment type="caution">
    <text evidence="2">The sequence shown here is derived from an EMBL/GenBank/DDBJ whole genome shotgun (WGS) entry which is preliminary data.</text>
</comment>
<feature type="compositionally biased region" description="Low complexity" evidence="1">
    <location>
        <begin position="956"/>
        <end position="965"/>
    </location>
</feature>
<sequence length="1096" mass="122700">MVTTRTQNYTYDAAARQPSGLESTIESLDGRRSRWLHLLSGKHYESVISEVLDQEMPKYEKSTVINASDRVTHKRECLHILASASSVLAAAVEGNLVRRMQTESTLQQEYVTIFKSALDQPSIYIHLLADCDGNAPTPSQYLKIRDFVIDYLSQGKVSEHAWQIDKISPPLVTQHDPAEGHRKYLHTTSRSEKRVKILELFCQGVGKRYDETPVSLREIPLRYPLSECGYSINSHERLAQHRARKSSNNVMNLVEDICTHLHHIGIFAQHFTMHQFIVYLIFRQEQARIAEIFISGLLQVWVKDGGGFNAYKAGHSANTAGRVTDVEWTSHERNTKLYSPMMENIRHQQLRADERRQALEPTDANPEGGKMGVGSADEAECMSIQQPQSYAAALLKKRRALPSYLHIFVARQNVHDIRSLKQFNYDALSQSSIEAHFQHVTSSFISLYESEDTASRKRPHTVKVRDDSHSYDAVIVDIDTSGMTPAWMSMGNDVHIPVWFEKDIRESEDAHHEEVLWICLGEVKEVLLLDTQLRERGEWLACGFIPQSRVIMQSRSSSSEPPQRVFNDEEKYKADRQARREQNLVGEESRQIGHQELEHMIKKAQSSRSLKTPPSIPTRKSSLCSLARKAISESKNQAGEGSKISYRTRNARITVTNADPRSATSLMKYAILMAHGKRLEGEETWLSETTSSAGSSSRAGSVRTIENGSRAGRRNDFAAHGIRTPMTPPASPKEPSRGLDTHERRHHGNVDDPTLRYELAQHNDKPSPEKPRSLRRSAAPSPSQSMVGFHLERGNGSSLRPRRSRRDLLLELQSDQDSILREYARVSLEDPNILQQVRSQSHRGSTTEDEGSRIHNHEENQSFIFLRDRLAASTPSLLVPDHGIPPSHGTHDETQEVLHVIQQAPSLYSTMTSLGSLSTFAPASIGEAVYVSVGSASHVTEVEIVRSKNGSGSGSGSDRSGRQSSVPSNSSPRLQELPGGAEAEAVIEPFPALNPWVQAEQPEREAPSPPRPEYISVPAALFPPSTPALTPSKGEAFLARAKCLGEKGRNITSRIAEIKERQSKSEAKRDKWGLGIWRSSEKKGKNGNRRTGEQDE</sequence>
<dbReference type="AlphaFoldDB" id="A0AAD4IIT5"/>
<gene>
    <name evidence="2" type="ORF">G6011_00229</name>
</gene>
<keyword evidence="3" id="KW-1185">Reference proteome</keyword>
<reference evidence="2" key="1">
    <citation type="submission" date="2021-07" db="EMBL/GenBank/DDBJ databases">
        <title>Genome Resource of American Ginseng Black Spot Pathogen Alternaria panax.</title>
        <authorList>
            <person name="Qiu C."/>
            <person name="Wang W."/>
            <person name="Liu Z."/>
        </authorList>
    </citation>
    <scope>NUCLEOTIDE SEQUENCE</scope>
    <source>
        <strain evidence="2">BNCC115425</strain>
    </source>
</reference>
<evidence type="ECO:0000313" key="2">
    <source>
        <dbReference type="EMBL" id="KAG9195109.1"/>
    </source>
</evidence>
<feature type="region of interest" description="Disordered" evidence="1">
    <location>
        <begin position="684"/>
        <end position="802"/>
    </location>
</feature>